<protein>
    <recommendedName>
        <fullName evidence="4">Phosphoribulokinase/uridine kinase domain-containing protein</fullName>
    </recommendedName>
</protein>
<dbReference type="Gene3D" id="3.40.50.300">
    <property type="entry name" value="P-loop containing nucleotide triphosphate hydrolases"/>
    <property type="match status" value="1"/>
</dbReference>
<dbReference type="FunCoup" id="W2RMI1">
    <property type="interactions" value="34"/>
</dbReference>
<name>W2RMI1_CYPE1</name>
<dbReference type="SUPFAM" id="SSF52540">
    <property type="entry name" value="P-loop containing nucleoside triphosphate hydrolases"/>
    <property type="match status" value="1"/>
</dbReference>
<dbReference type="OrthoDB" id="10041966at2759"/>
<dbReference type="Proteomes" id="UP000030752">
    <property type="component" value="Unassembled WGS sequence"/>
</dbReference>
<keyword evidence="3" id="KW-1185">Reference proteome</keyword>
<organism evidence="2 3">
    <name type="scientific">Cyphellophora europaea (strain CBS 101466)</name>
    <name type="common">Phialophora europaea</name>
    <dbReference type="NCBI Taxonomy" id="1220924"/>
    <lineage>
        <taxon>Eukaryota</taxon>
        <taxon>Fungi</taxon>
        <taxon>Dikarya</taxon>
        <taxon>Ascomycota</taxon>
        <taxon>Pezizomycotina</taxon>
        <taxon>Eurotiomycetes</taxon>
        <taxon>Chaetothyriomycetidae</taxon>
        <taxon>Chaetothyriales</taxon>
        <taxon>Cyphellophoraceae</taxon>
        <taxon>Cyphellophora</taxon>
    </lineage>
</organism>
<dbReference type="AlphaFoldDB" id="W2RMI1"/>
<dbReference type="PANTHER" id="PTHR10285">
    <property type="entry name" value="URIDINE KINASE"/>
    <property type="match status" value="1"/>
</dbReference>
<reference evidence="2 3" key="1">
    <citation type="submission" date="2013-03" db="EMBL/GenBank/DDBJ databases">
        <title>The Genome Sequence of Phialophora europaea CBS 101466.</title>
        <authorList>
            <consortium name="The Broad Institute Genomics Platform"/>
            <person name="Cuomo C."/>
            <person name="de Hoog S."/>
            <person name="Gorbushina A."/>
            <person name="Walker B."/>
            <person name="Young S.K."/>
            <person name="Zeng Q."/>
            <person name="Gargeya S."/>
            <person name="Fitzgerald M."/>
            <person name="Haas B."/>
            <person name="Abouelleil A."/>
            <person name="Allen A.W."/>
            <person name="Alvarado L."/>
            <person name="Arachchi H.M."/>
            <person name="Berlin A.M."/>
            <person name="Chapman S.B."/>
            <person name="Gainer-Dewar J."/>
            <person name="Goldberg J."/>
            <person name="Griggs A."/>
            <person name="Gujja S."/>
            <person name="Hansen M."/>
            <person name="Howarth C."/>
            <person name="Imamovic A."/>
            <person name="Ireland A."/>
            <person name="Larimer J."/>
            <person name="McCowan C."/>
            <person name="Murphy C."/>
            <person name="Pearson M."/>
            <person name="Poon T.W."/>
            <person name="Priest M."/>
            <person name="Roberts A."/>
            <person name="Saif S."/>
            <person name="Shea T."/>
            <person name="Sisk P."/>
            <person name="Sykes S."/>
            <person name="Wortman J."/>
            <person name="Nusbaum C."/>
            <person name="Birren B."/>
        </authorList>
    </citation>
    <scope>NUCLEOTIDE SEQUENCE [LARGE SCALE GENOMIC DNA]</scope>
    <source>
        <strain evidence="2 3">CBS 101466</strain>
    </source>
</reference>
<sequence>MATTTQPFTPLLIGLSGPSSSGKTTLARLLHRVFNAHPATPTTHHRSITLFILHEDDFYKTDAAIPLITTGPSCPSGLGSRTLQDWDCLGSLDLPLFRQTMRHVRTHGTLPPDSHSKEDQNSVGPVDIPPELPGRLRAEVAEWLANLPLRILPAGQELRVCVLDGFLLYPSPEEEDDTDADADGDVRALRAVAALLDVKLLLLASRAQTVARRTRRAGYVTLEGFWQDPEGYVEDVVWPNYVRDLGWVMREGRGVDDGVRGKEGKGMGMGMVDVDEGKAEGEALRVAPGRGEWDLGALLVWAVGEVRRGVEARRELGG</sequence>
<dbReference type="InterPro" id="IPR027417">
    <property type="entry name" value="P-loop_NTPase"/>
</dbReference>
<dbReference type="RefSeq" id="XP_008719861.1">
    <property type="nucleotide sequence ID" value="XM_008721639.1"/>
</dbReference>
<evidence type="ECO:0000313" key="3">
    <source>
        <dbReference type="Proteomes" id="UP000030752"/>
    </source>
</evidence>
<feature type="region of interest" description="Disordered" evidence="1">
    <location>
        <begin position="106"/>
        <end position="130"/>
    </location>
</feature>
<dbReference type="EMBL" id="KB822723">
    <property type="protein sequence ID" value="ETN37692.1"/>
    <property type="molecule type" value="Genomic_DNA"/>
</dbReference>
<dbReference type="eggNOG" id="KOG3308">
    <property type="taxonomic scope" value="Eukaryota"/>
</dbReference>
<evidence type="ECO:0000313" key="2">
    <source>
        <dbReference type="EMBL" id="ETN37692.1"/>
    </source>
</evidence>
<proteinExistence type="predicted"/>
<evidence type="ECO:0000256" key="1">
    <source>
        <dbReference type="SAM" id="MobiDB-lite"/>
    </source>
</evidence>
<dbReference type="VEuPathDB" id="FungiDB:HMPREF1541_07315"/>
<evidence type="ECO:0008006" key="4">
    <source>
        <dbReference type="Google" id="ProtNLM"/>
    </source>
</evidence>
<dbReference type="InParanoid" id="W2RMI1"/>
<accession>W2RMI1</accession>
<dbReference type="HOGENOM" id="CLU_058668_1_0_1"/>
<dbReference type="STRING" id="1220924.W2RMI1"/>
<gene>
    <name evidence="2" type="ORF">HMPREF1541_07315</name>
</gene>
<dbReference type="GeneID" id="19974654"/>